<organism evidence="1 2">
    <name type="scientific">Xylaria curta</name>
    <dbReference type="NCBI Taxonomy" id="42375"/>
    <lineage>
        <taxon>Eukaryota</taxon>
        <taxon>Fungi</taxon>
        <taxon>Dikarya</taxon>
        <taxon>Ascomycota</taxon>
        <taxon>Pezizomycotina</taxon>
        <taxon>Sordariomycetes</taxon>
        <taxon>Xylariomycetidae</taxon>
        <taxon>Xylariales</taxon>
        <taxon>Xylariaceae</taxon>
        <taxon>Xylaria</taxon>
    </lineage>
</organism>
<gene>
    <name evidence="1" type="ORF">NUW58_g5475</name>
</gene>
<dbReference type="Proteomes" id="UP001143856">
    <property type="component" value="Unassembled WGS sequence"/>
</dbReference>
<accession>A0ACC1P3U9</accession>
<dbReference type="EMBL" id="JAPDGR010001087">
    <property type="protein sequence ID" value="KAJ2985535.1"/>
    <property type="molecule type" value="Genomic_DNA"/>
</dbReference>
<keyword evidence="2" id="KW-1185">Reference proteome</keyword>
<comment type="caution">
    <text evidence="1">The sequence shown here is derived from an EMBL/GenBank/DDBJ whole genome shotgun (WGS) entry which is preliminary data.</text>
</comment>
<protein>
    <submittedName>
        <fullName evidence="1">Uncharacterized protein</fullName>
    </submittedName>
</protein>
<proteinExistence type="predicted"/>
<sequence>MSSSSFTFTGNRSIPPQIRTNILCQYCDKIAKESKIVHQPPKINWVNPSDDSYEWDSEGEYVGPKFETPKFEVFDHHGTLGALKISASKCHLCALLSAYDPDYPELVDDASNGIHYTMKVFRADLHADGPGVLKVTSGPSATAHPSLNYPRTGQFEVLSLAKQWLDDCVAKHDACDRSPRPADNWLLPTRLVKVTGFLSDVISMKLCLGKDLPPGTRYLTLSHCWGGADILKLTESSLPSFLSNITLQELPQNFKDAAAATSFFGYEYIWIDSLCIIQDSVEDWEREAATMGNVYRYMLYISAGLPQCAQGIGACAG</sequence>
<name>A0ACC1P3U9_9PEZI</name>
<reference evidence="1" key="1">
    <citation type="submission" date="2022-10" db="EMBL/GenBank/DDBJ databases">
        <title>Genome Sequence of Xylaria curta.</title>
        <authorList>
            <person name="Buettner E."/>
        </authorList>
    </citation>
    <scope>NUCLEOTIDE SEQUENCE</scope>
    <source>
        <strain evidence="1">Babe10</strain>
    </source>
</reference>
<evidence type="ECO:0000313" key="2">
    <source>
        <dbReference type="Proteomes" id="UP001143856"/>
    </source>
</evidence>
<evidence type="ECO:0000313" key="1">
    <source>
        <dbReference type="EMBL" id="KAJ2985535.1"/>
    </source>
</evidence>